<dbReference type="EMBL" id="AXCW01000005">
    <property type="protein sequence ID" value="EYR65080.1"/>
    <property type="molecule type" value="Genomic_DNA"/>
</dbReference>
<dbReference type="Proteomes" id="UP000019753">
    <property type="component" value="Unassembled WGS sequence"/>
</dbReference>
<dbReference type="PANTHER" id="PTHR43039">
    <property type="entry name" value="ESTERASE-RELATED"/>
    <property type="match status" value="1"/>
</dbReference>
<organism evidence="3 4">
    <name type="scientific">Actinotalea ferrariae CF5-4</name>
    <dbReference type="NCBI Taxonomy" id="948458"/>
    <lineage>
        <taxon>Bacteria</taxon>
        <taxon>Bacillati</taxon>
        <taxon>Actinomycetota</taxon>
        <taxon>Actinomycetes</taxon>
        <taxon>Micrococcales</taxon>
        <taxon>Cellulomonadaceae</taxon>
        <taxon>Actinotalea</taxon>
    </lineage>
</organism>
<dbReference type="SUPFAM" id="SSF53474">
    <property type="entry name" value="alpha/beta-Hydrolases"/>
    <property type="match status" value="1"/>
</dbReference>
<dbReference type="AlphaFoldDB" id="A0A021VYJ6"/>
<comment type="caution">
    <text evidence="3">The sequence shown here is derived from an EMBL/GenBank/DDBJ whole genome shotgun (WGS) entry which is preliminary data.</text>
</comment>
<evidence type="ECO:0000259" key="2">
    <source>
        <dbReference type="Pfam" id="PF00561"/>
    </source>
</evidence>
<reference evidence="3 4" key="1">
    <citation type="submission" date="2014-01" db="EMBL/GenBank/DDBJ databases">
        <title>Actinotalea ferrariae CF5-4.</title>
        <authorList>
            <person name="Chen F."/>
            <person name="Li Y."/>
            <person name="Wang G."/>
        </authorList>
    </citation>
    <scope>NUCLEOTIDE SEQUENCE [LARGE SCALE GENOMIC DNA]</scope>
    <source>
        <strain evidence="3 4">CF5-4</strain>
    </source>
</reference>
<dbReference type="Gene3D" id="3.40.50.1820">
    <property type="entry name" value="alpha/beta hydrolase"/>
    <property type="match status" value="1"/>
</dbReference>
<dbReference type="InterPro" id="IPR029058">
    <property type="entry name" value="AB_hydrolase_fold"/>
</dbReference>
<dbReference type="GO" id="GO:0003824">
    <property type="term" value="F:catalytic activity"/>
    <property type="evidence" value="ECO:0007669"/>
    <property type="project" value="UniProtKB-ARBA"/>
</dbReference>
<comment type="similarity">
    <text evidence="1">Belongs to the AB hydrolase superfamily.</text>
</comment>
<evidence type="ECO:0000256" key="1">
    <source>
        <dbReference type="ARBA" id="ARBA00008645"/>
    </source>
</evidence>
<dbReference type="InterPro" id="IPR000073">
    <property type="entry name" value="AB_hydrolase_1"/>
</dbReference>
<name>A0A021VYJ6_9CELL</name>
<dbReference type="Pfam" id="PF00561">
    <property type="entry name" value="Abhydrolase_1"/>
    <property type="match status" value="1"/>
</dbReference>
<proteinExistence type="inferred from homology"/>
<sequence length="264" mass="28094">MSLSGPPDARPMVFAHGFGCDQLMWSRVAPAFEDDHRVVLFDHVGSGRSDVAAYDQRRYDTLDGYADDLAELCAALDLQDAVVVAHSVGAMIAVLAAARTDRIGALVLVGPSPRYLDDPSAGYVGGFRHEDVEGLLETMSSNYLGWTEAMGALVMGRDQDPALTEELTAAFCRTDPEIARHFAQVTFLSDNRADLARVAVPTLVVQASQDDVAPPVVGEYVRDSIPGARLVVVDTVGHCPHLSAPEETVAEIRAFVAGGGGGSR</sequence>
<protein>
    <submittedName>
        <fullName evidence="3">Sigma factor sigB regulation protein rsbQ</fullName>
    </submittedName>
</protein>
<accession>A0A021VYJ6</accession>
<dbReference type="PRINTS" id="PR00111">
    <property type="entry name" value="ABHYDROLASE"/>
</dbReference>
<evidence type="ECO:0000313" key="4">
    <source>
        <dbReference type="Proteomes" id="UP000019753"/>
    </source>
</evidence>
<feature type="domain" description="AB hydrolase-1" evidence="2">
    <location>
        <begin position="11"/>
        <end position="244"/>
    </location>
</feature>
<evidence type="ECO:0000313" key="3">
    <source>
        <dbReference type="EMBL" id="EYR65080.1"/>
    </source>
</evidence>
<gene>
    <name evidence="3" type="ORF">N866_15290</name>
</gene>
<keyword evidence="4" id="KW-1185">Reference proteome</keyword>